<dbReference type="VEuPathDB" id="FungiDB:T552_01065"/>
<dbReference type="PANTHER" id="PTHR19920:SF0">
    <property type="entry name" value="CYTOSOLIC IRON-SULFUR PROTEIN ASSEMBLY PROTEIN CIAO1-RELATED"/>
    <property type="match status" value="1"/>
</dbReference>
<dbReference type="Pfam" id="PF00400">
    <property type="entry name" value="WD40"/>
    <property type="match status" value="7"/>
</dbReference>
<dbReference type="Gene3D" id="2.130.10.10">
    <property type="entry name" value="YVTN repeat-like/Quinoprotein amine dehydrogenase"/>
    <property type="match status" value="1"/>
</dbReference>
<dbReference type="GO" id="GO:0002098">
    <property type="term" value="P:tRNA wobble uridine modification"/>
    <property type="evidence" value="ECO:0007669"/>
    <property type="project" value="EnsemblFungi"/>
</dbReference>
<dbReference type="SUPFAM" id="SSF50978">
    <property type="entry name" value="WD40 repeat-like"/>
    <property type="match status" value="1"/>
</dbReference>
<dbReference type="GO" id="GO:0005829">
    <property type="term" value="C:cytosol"/>
    <property type="evidence" value="ECO:0007669"/>
    <property type="project" value="EnsemblFungi"/>
</dbReference>
<feature type="repeat" description="WD" evidence="4">
    <location>
        <begin position="10"/>
        <end position="51"/>
    </location>
</feature>
<gene>
    <name evidence="3" type="primary">CIA1</name>
    <name evidence="5" type="ORF">T552_01065</name>
</gene>
<sequence length="341" mass="38535">MKHLRHIQTLSGHVDRVWNLSPHPTLPLLASASSDKTVKIWSTQNGKCIATLEGGHQRSIRSVSWKPQTKGDIILATASFDGTVGIWEPDYENKSEWECMATLEGHESEVKSVNWSSDGGLIATCSRDKSIWIWEAEEENEFDCLSVLQEHTQDVKMVLWHPKEERLASASYDNTIKLWKDNQDDWACYANITGHNSTVWCIDFEKGSFDPRLVSSSDDQTIKIWKREPSTHDYSNIASILVPFEETWVEQTTLPKVHTGAIYSVSWSGISGRIVSSGSDGNLVVYEEDKEGWTVHAIQNNAHDVYELNCSIFCNVLDSEYIYTCGDDGNINVWQLESTNT</sequence>
<keyword evidence="2" id="KW-0677">Repeat</keyword>
<feature type="repeat" description="WD" evidence="4">
    <location>
        <begin position="53"/>
        <end position="88"/>
    </location>
</feature>
<evidence type="ECO:0000313" key="5">
    <source>
        <dbReference type="EMBL" id="KTW29861.1"/>
    </source>
</evidence>
<dbReference type="InterPro" id="IPR020472">
    <property type="entry name" value="WD40_PAC1"/>
</dbReference>
<dbReference type="SMART" id="SM00320">
    <property type="entry name" value="WD40"/>
    <property type="match status" value="7"/>
</dbReference>
<dbReference type="EMBL" id="LFVZ01000004">
    <property type="protein sequence ID" value="KTW29861.1"/>
    <property type="molecule type" value="Genomic_DNA"/>
</dbReference>
<dbReference type="InterPro" id="IPR001680">
    <property type="entry name" value="WD40_rpt"/>
</dbReference>
<dbReference type="GO" id="GO:0016226">
    <property type="term" value="P:iron-sulfur cluster assembly"/>
    <property type="evidence" value="ECO:0007669"/>
    <property type="project" value="UniProtKB-UniRule"/>
</dbReference>
<accession>A0A0W4ZNA0</accession>
<dbReference type="CDD" id="cd00200">
    <property type="entry name" value="WD40"/>
    <property type="match status" value="1"/>
</dbReference>
<feature type="repeat" description="WD" evidence="4">
    <location>
        <begin position="103"/>
        <end position="144"/>
    </location>
</feature>
<dbReference type="GO" id="GO:0005634">
    <property type="term" value="C:nucleus"/>
    <property type="evidence" value="ECO:0007669"/>
    <property type="project" value="EnsemblFungi"/>
</dbReference>
<comment type="function">
    <text evidence="3">Essential component of the cytosolic iron-sulfur (Fe/S) protein assembly machinery. Required for the maturation of extramitochondrial Fe/S proteins.</text>
</comment>
<dbReference type="PROSITE" id="PS50294">
    <property type="entry name" value="WD_REPEATS_REGION"/>
    <property type="match status" value="5"/>
</dbReference>
<evidence type="ECO:0000256" key="4">
    <source>
        <dbReference type="PROSITE-ProRule" id="PRU00221"/>
    </source>
</evidence>
<organism evidence="5 6">
    <name type="scientific">Pneumocystis carinii (strain B80)</name>
    <name type="common">Rat pneumocystis pneumonia agent</name>
    <name type="synonym">Pneumocystis carinii f. sp. carinii</name>
    <dbReference type="NCBI Taxonomy" id="1408658"/>
    <lineage>
        <taxon>Eukaryota</taxon>
        <taxon>Fungi</taxon>
        <taxon>Dikarya</taxon>
        <taxon>Ascomycota</taxon>
        <taxon>Taphrinomycotina</taxon>
        <taxon>Pneumocystomycetes</taxon>
        <taxon>Pneumocystaceae</taxon>
        <taxon>Pneumocystis</taxon>
    </lineage>
</organism>
<protein>
    <recommendedName>
        <fullName evidence="3">Probable cytosolic iron-sulfur protein assembly protein 1</fullName>
    </recommendedName>
</protein>
<dbReference type="RefSeq" id="XP_018226848.1">
    <property type="nucleotide sequence ID" value="XM_018369658.1"/>
</dbReference>
<comment type="similarity">
    <text evidence="3">Belongs to the WD repeat CIA1 family.</text>
</comment>
<dbReference type="GO" id="GO:0097361">
    <property type="term" value="C:cytosolic [4Fe-4S] assembly targeting complex"/>
    <property type="evidence" value="ECO:0007669"/>
    <property type="project" value="EnsemblFungi"/>
</dbReference>
<name>A0A0W4ZNA0_PNEC8</name>
<dbReference type="PROSITE" id="PS50082">
    <property type="entry name" value="WD_REPEATS_2"/>
    <property type="match status" value="6"/>
</dbReference>
<proteinExistence type="inferred from homology"/>
<dbReference type="PANTHER" id="PTHR19920">
    <property type="entry name" value="WD40 PROTEIN CIAO1"/>
    <property type="match status" value="1"/>
</dbReference>
<reference evidence="6" key="1">
    <citation type="journal article" date="2016" name="Nat. Commun.">
        <title>Genome analysis of three Pneumocystis species reveals adaptation mechanisms to life exclusively in mammalian hosts.</title>
        <authorList>
            <person name="Ma L."/>
            <person name="Chen Z."/>
            <person name="Huang D.W."/>
            <person name="Kutty G."/>
            <person name="Ishihara M."/>
            <person name="Wang H."/>
            <person name="Abouelleil A."/>
            <person name="Bishop L."/>
            <person name="Davey E."/>
            <person name="Deng R."/>
            <person name="Deng X."/>
            <person name="Fan L."/>
            <person name="Fantoni G."/>
            <person name="Fitzgerald M."/>
            <person name="Gogineni E."/>
            <person name="Goldberg J.M."/>
            <person name="Handley G."/>
            <person name="Hu X."/>
            <person name="Huber C."/>
            <person name="Jiao X."/>
            <person name="Jones K."/>
            <person name="Levin J.Z."/>
            <person name="Liu Y."/>
            <person name="Macdonald P."/>
            <person name="Melnikov A."/>
            <person name="Raley C."/>
            <person name="Sassi M."/>
            <person name="Sherman B.T."/>
            <person name="Song X."/>
            <person name="Sykes S."/>
            <person name="Tran B."/>
            <person name="Walsh L."/>
            <person name="Xia Y."/>
            <person name="Yang J."/>
            <person name="Young S."/>
            <person name="Zeng Q."/>
            <person name="Zheng X."/>
            <person name="Stephens R."/>
            <person name="Nusbaum C."/>
            <person name="Birren B.W."/>
            <person name="Azadi P."/>
            <person name="Lempicki R.A."/>
            <person name="Cuomo C.A."/>
            <person name="Kovacs J.A."/>
        </authorList>
    </citation>
    <scope>NUCLEOTIDE SEQUENCE [LARGE SCALE GENOMIC DNA]</scope>
    <source>
        <strain evidence="6">B80</strain>
    </source>
</reference>
<dbReference type="OrthoDB" id="284782at2759"/>
<feature type="repeat" description="WD" evidence="4">
    <location>
        <begin position="318"/>
        <end position="341"/>
    </location>
</feature>
<dbReference type="AlphaFoldDB" id="A0A0W4ZNA0"/>
<dbReference type="HAMAP" id="MF_03037">
    <property type="entry name" value="ciao1"/>
    <property type="match status" value="1"/>
</dbReference>
<evidence type="ECO:0000256" key="3">
    <source>
        <dbReference type="HAMAP-Rule" id="MF_03037"/>
    </source>
</evidence>
<evidence type="ECO:0000256" key="2">
    <source>
        <dbReference type="ARBA" id="ARBA00022737"/>
    </source>
</evidence>
<feature type="repeat" description="WD" evidence="4">
    <location>
        <begin position="192"/>
        <end position="226"/>
    </location>
</feature>
<evidence type="ECO:0000313" key="6">
    <source>
        <dbReference type="Proteomes" id="UP000054454"/>
    </source>
</evidence>
<dbReference type="InterPro" id="IPR036322">
    <property type="entry name" value="WD40_repeat_dom_sf"/>
</dbReference>
<dbReference type="InterPro" id="IPR028608">
    <property type="entry name" value="CIAO1/Cia1"/>
</dbReference>
<evidence type="ECO:0000256" key="1">
    <source>
        <dbReference type="ARBA" id="ARBA00022574"/>
    </source>
</evidence>
<keyword evidence="6" id="KW-1185">Reference proteome</keyword>
<keyword evidence="1 4" id="KW-0853">WD repeat</keyword>
<dbReference type="Proteomes" id="UP000054454">
    <property type="component" value="Unassembled WGS sequence"/>
</dbReference>
<comment type="caution">
    <text evidence="5">The sequence shown here is derived from an EMBL/GenBank/DDBJ whole genome shotgun (WGS) entry which is preliminary data.</text>
</comment>
<feature type="repeat" description="WD" evidence="4">
    <location>
        <begin position="148"/>
        <end position="180"/>
    </location>
</feature>
<dbReference type="PRINTS" id="PR00320">
    <property type="entry name" value="GPROTEINBRPT"/>
</dbReference>
<dbReference type="GeneID" id="28935860"/>
<dbReference type="InterPro" id="IPR015943">
    <property type="entry name" value="WD40/YVTN_repeat-like_dom_sf"/>
</dbReference>